<evidence type="ECO:0000259" key="3">
    <source>
        <dbReference type="Pfam" id="PF07760"/>
    </source>
</evidence>
<dbReference type="AlphaFoldDB" id="I4EEP2"/>
<feature type="transmembrane region" description="Helical" evidence="2">
    <location>
        <begin position="171"/>
        <end position="194"/>
    </location>
</feature>
<dbReference type="RefSeq" id="WP_008476003.1">
    <property type="nucleotide sequence ID" value="NZ_CAGS01000108.1"/>
</dbReference>
<feature type="transmembrane region" description="Helical" evidence="2">
    <location>
        <begin position="64"/>
        <end position="82"/>
    </location>
</feature>
<name>I4EEP2_9BACT</name>
<comment type="caution">
    <text evidence="4">The sequence shown here is derived from an EMBL/GenBank/DDBJ whole genome shotgun (WGS) entry which is preliminary data.</text>
</comment>
<protein>
    <recommendedName>
        <fullName evidence="3">DUF1616 domain-containing protein</fullName>
    </recommendedName>
</protein>
<keyword evidence="2" id="KW-0812">Transmembrane</keyword>
<proteinExistence type="predicted"/>
<feature type="transmembrane region" description="Helical" evidence="2">
    <location>
        <begin position="124"/>
        <end position="141"/>
    </location>
</feature>
<evidence type="ECO:0000256" key="2">
    <source>
        <dbReference type="SAM" id="Phobius"/>
    </source>
</evidence>
<keyword evidence="2" id="KW-0472">Membrane</keyword>
<feature type="domain" description="DUF1616" evidence="3">
    <location>
        <begin position="41"/>
        <end position="310"/>
    </location>
</feature>
<accession>I4EEP2</accession>
<feature type="compositionally biased region" description="Basic and acidic residues" evidence="1">
    <location>
        <begin position="10"/>
        <end position="21"/>
    </location>
</feature>
<dbReference type="EMBL" id="CAGS01000108">
    <property type="protein sequence ID" value="CCF83154.1"/>
    <property type="molecule type" value="Genomic_DNA"/>
</dbReference>
<dbReference type="Proteomes" id="UP000004221">
    <property type="component" value="Unassembled WGS sequence"/>
</dbReference>
<feature type="transmembrane region" description="Helical" evidence="2">
    <location>
        <begin position="94"/>
        <end position="112"/>
    </location>
</feature>
<dbReference type="InterPro" id="IPR011674">
    <property type="entry name" value="DUF1616"/>
</dbReference>
<reference evidence="4 5" key="1">
    <citation type="journal article" date="2012" name="ISME J.">
        <title>Nitrification expanded: discovery, physiology and genomics of a nitrite-oxidizing bacterium from the phylum Chloroflexi.</title>
        <authorList>
            <person name="Sorokin D.Y."/>
            <person name="Lucker S."/>
            <person name="Vejmelkova D."/>
            <person name="Kostrikina N.A."/>
            <person name="Kleerebezem R."/>
            <person name="Rijpstra W.I."/>
            <person name="Damste J.S."/>
            <person name="Le Paslier D."/>
            <person name="Muyzer G."/>
            <person name="Wagner M."/>
            <person name="van Loosdrecht M.C."/>
            <person name="Daims H."/>
        </authorList>
    </citation>
    <scope>NUCLEOTIDE SEQUENCE [LARGE SCALE GENOMIC DNA]</scope>
    <source>
        <strain evidence="5">none</strain>
    </source>
</reference>
<dbReference type="Pfam" id="PF07760">
    <property type="entry name" value="DUF1616"/>
    <property type="match status" value="1"/>
</dbReference>
<evidence type="ECO:0000313" key="5">
    <source>
        <dbReference type="Proteomes" id="UP000004221"/>
    </source>
</evidence>
<sequence length="319" mass="34438">MKTELQQARIPERLTGEEDRSAAQPESRAPFQLALGEIPLLLLIAAAAALGALLGAPVIPRTLLGLPLIFFIPGYTLVSALFPSDEGLDGTERVALGFGLSLALIPLIALGIEYSPWRLTLGPILTGLLTTTVIFSAIAVLRRGRLPADRRYQVGRPRLTMAHPRNWDRRSWFAAGTITIGLLLLTGAGGVIVADRLQGEPMTEFALYNADGKPEFYPREVSPDQPATVLVEVTNREGKPETYHLRVTAAGAEIARADGIGVEDGKTVQQPVTIHNLPAGADQIPVQFDLYRDDQPPESPPYRTLQLFVTAGSQPSEPS</sequence>
<keyword evidence="5" id="KW-1185">Reference proteome</keyword>
<organism evidence="4 5">
    <name type="scientific">Nitrolancea hollandica Lb</name>
    <dbReference type="NCBI Taxonomy" id="1129897"/>
    <lineage>
        <taxon>Bacteria</taxon>
        <taxon>Pseudomonadati</taxon>
        <taxon>Thermomicrobiota</taxon>
        <taxon>Thermomicrobia</taxon>
        <taxon>Sphaerobacterales</taxon>
        <taxon>Sphaerobacterineae</taxon>
        <taxon>Sphaerobacteraceae</taxon>
        <taxon>Nitrolancea</taxon>
    </lineage>
</organism>
<evidence type="ECO:0000256" key="1">
    <source>
        <dbReference type="SAM" id="MobiDB-lite"/>
    </source>
</evidence>
<gene>
    <name evidence="4" type="ORF">NITHO_1960001</name>
</gene>
<feature type="region of interest" description="Disordered" evidence="1">
    <location>
        <begin position="1"/>
        <end position="25"/>
    </location>
</feature>
<keyword evidence="2" id="KW-1133">Transmembrane helix</keyword>
<evidence type="ECO:0000313" key="4">
    <source>
        <dbReference type="EMBL" id="CCF83154.1"/>
    </source>
</evidence>
<feature type="transmembrane region" description="Helical" evidence="2">
    <location>
        <begin position="38"/>
        <end position="58"/>
    </location>
</feature>
<dbReference type="OrthoDB" id="34142at2"/>